<dbReference type="InterPro" id="IPR002559">
    <property type="entry name" value="Transposase_11"/>
</dbReference>
<evidence type="ECO:0000313" key="8">
    <source>
        <dbReference type="Proteomes" id="UP000049472"/>
    </source>
</evidence>
<evidence type="ECO:0000256" key="2">
    <source>
        <dbReference type="ARBA" id="ARBA00022578"/>
    </source>
</evidence>
<evidence type="ECO:0000313" key="9">
    <source>
        <dbReference type="Proteomes" id="UP000324327"/>
    </source>
</evidence>
<reference evidence="7 9" key="4">
    <citation type="submission" date="2019-09" db="EMBL/GenBank/DDBJ databases">
        <title>Strain-level analysis of Eubacterium rectale using genomes from metagenomes.</title>
        <authorList>
            <person name="Karcher N."/>
            <person name="Segata N."/>
        </authorList>
    </citation>
    <scope>NUCLEOTIDE SEQUENCE [LARGE SCALE GENOMIC DNA]</scope>
    <source>
        <strain evidence="7 9">T3WBe13</strain>
    </source>
</reference>
<dbReference type="Pfam" id="PF01609">
    <property type="entry name" value="DDE_Tnp_1"/>
    <property type="match status" value="1"/>
</dbReference>
<evidence type="ECO:0000256" key="1">
    <source>
        <dbReference type="ARBA" id="ARBA00010075"/>
    </source>
</evidence>
<sequence length="426" mass="49946">MNRIDICKNIIQSIKEYITIPEKLEPHRAKNHFIRKRKLSLFQVIMYLLYTSKASMFQNLSRILEDLGSLDFPNISKQALSRARQFITPALFKELYYLSVDLFYKQLPSRKLWNGYHLFAIDGSKIELPNSKSNFEFFGEMFGYPDPSRRFTMGLGSIVYDVLDDYIVHASFQRYLASERSAALEHLHNLEDLNIYQNSVVIFDRGYYSEDMFRYCVEHQHLCLMRLKQNYNIAKKCSGDIITVLPGNEKDGTEDIRIRVIEVILNEGTKEYLATNLFDSHISQQMFRELYFYRWPVETKYKELKSRLAIEEFSGATTTSVLQEFYINVLLSNLSSLIKNQVDEEIQITAKSTNKYRYQANRAFIIGRVKTIVPKILCNLFDLSALDILYKESLRCRSQIMPGRTFRRKKNKAIGRTHFSNKKVAV</sequence>
<keyword evidence="4" id="KW-0233">DNA recombination</keyword>
<dbReference type="Proteomes" id="UP000324327">
    <property type="component" value="Unassembled WGS sequence"/>
</dbReference>
<keyword evidence="2" id="KW-0815">Transposition</keyword>
<gene>
    <name evidence="7" type="ORF">FYL31_01935</name>
    <name evidence="6" type="ORF">T1815_26031</name>
</gene>
<dbReference type="RefSeq" id="WP_055062526.1">
    <property type="nucleotide sequence ID" value="NZ_CP100127.1"/>
</dbReference>
<evidence type="ECO:0000256" key="4">
    <source>
        <dbReference type="ARBA" id="ARBA00023172"/>
    </source>
</evidence>
<dbReference type="InterPro" id="IPR047952">
    <property type="entry name" value="Transpos_IS4"/>
</dbReference>
<accession>A0A0M6WU40</accession>
<dbReference type="EMBL" id="VSTF01000002">
    <property type="protein sequence ID" value="TYL61070.1"/>
    <property type="molecule type" value="Genomic_DNA"/>
</dbReference>
<comment type="similarity">
    <text evidence="1">Belongs to the transposase 11 family.</text>
</comment>
<dbReference type="PANTHER" id="PTHR33258">
    <property type="entry name" value="TRANSPOSASE INSL FOR INSERTION SEQUENCE ELEMENT IS186A-RELATED"/>
    <property type="match status" value="1"/>
</dbReference>
<reference evidence="7 9" key="3">
    <citation type="submission" date="2019-08" db="EMBL/GenBank/DDBJ databases">
        <authorList>
            <person name="Duncan S."/>
            <person name="Walker A."/>
        </authorList>
    </citation>
    <scope>NUCLEOTIDE SEQUENCE [LARGE SCALE GENOMIC DNA]</scope>
    <source>
        <strain evidence="7 9">T3WBe13</strain>
    </source>
</reference>
<evidence type="ECO:0000313" key="7">
    <source>
        <dbReference type="EMBL" id="TYL61070.1"/>
    </source>
</evidence>
<evidence type="ECO:0000256" key="3">
    <source>
        <dbReference type="ARBA" id="ARBA00023125"/>
    </source>
</evidence>
<dbReference type="InterPro" id="IPR012337">
    <property type="entry name" value="RNaseH-like_sf"/>
</dbReference>
<keyword evidence="8" id="KW-1185">Reference proteome</keyword>
<evidence type="ECO:0000313" key="6">
    <source>
        <dbReference type="EMBL" id="CRL41200.1"/>
    </source>
</evidence>
<reference evidence="8" key="1">
    <citation type="submission" date="2015-05" db="EMBL/GenBank/DDBJ databases">
        <authorList>
            <consortium name="Pathogen Informatics"/>
        </authorList>
    </citation>
    <scope>NUCLEOTIDE SEQUENCE [LARGE SCALE GENOMIC DNA]</scope>
    <source>
        <strain evidence="8">T1-815</strain>
    </source>
</reference>
<feature type="domain" description="Transposase IS4-like" evidence="5">
    <location>
        <begin position="115"/>
        <end position="334"/>
    </location>
</feature>
<proteinExistence type="inferred from homology"/>
<dbReference type="SUPFAM" id="SSF53098">
    <property type="entry name" value="Ribonuclease H-like"/>
    <property type="match status" value="1"/>
</dbReference>
<protein>
    <submittedName>
        <fullName evidence="7">IS4 family transposase</fullName>
    </submittedName>
</protein>
<organism evidence="6 8">
    <name type="scientific">Agathobacter rectalis</name>
    <dbReference type="NCBI Taxonomy" id="39491"/>
    <lineage>
        <taxon>Bacteria</taxon>
        <taxon>Bacillati</taxon>
        <taxon>Bacillota</taxon>
        <taxon>Clostridia</taxon>
        <taxon>Lachnospirales</taxon>
        <taxon>Lachnospiraceae</taxon>
        <taxon>Agathobacter</taxon>
    </lineage>
</organism>
<dbReference type="NCBIfam" id="NF033592">
    <property type="entry name" value="transpos_IS4_1"/>
    <property type="match status" value="1"/>
</dbReference>
<name>A0A0M6WU40_9FIRM</name>
<dbReference type="Proteomes" id="UP000049472">
    <property type="component" value="Unassembled WGS sequence"/>
</dbReference>
<dbReference type="EMBL" id="CVRQ01000029">
    <property type="protein sequence ID" value="CRL41200.1"/>
    <property type="molecule type" value="Genomic_DNA"/>
</dbReference>
<keyword evidence="3" id="KW-0238">DNA-binding</keyword>
<dbReference type="PANTHER" id="PTHR33258:SF1">
    <property type="entry name" value="TRANSPOSASE INSL FOR INSERTION SEQUENCE ELEMENT IS186A-RELATED"/>
    <property type="match status" value="1"/>
</dbReference>
<evidence type="ECO:0000259" key="5">
    <source>
        <dbReference type="Pfam" id="PF01609"/>
    </source>
</evidence>
<dbReference type="AlphaFoldDB" id="A0A0M6WU40"/>
<dbReference type="GO" id="GO:0003677">
    <property type="term" value="F:DNA binding"/>
    <property type="evidence" value="ECO:0007669"/>
    <property type="project" value="UniProtKB-KW"/>
</dbReference>
<dbReference type="GO" id="GO:0006313">
    <property type="term" value="P:DNA transposition"/>
    <property type="evidence" value="ECO:0007669"/>
    <property type="project" value="InterPro"/>
</dbReference>
<reference evidence="6" key="2">
    <citation type="submission" date="2015-05" db="EMBL/GenBank/DDBJ databases">
        <authorList>
            <person name="Wang D.B."/>
            <person name="Wang M."/>
        </authorList>
    </citation>
    <scope>NUCLEOTIDE SEQUENCE [LARGE SCALE GENOMIC DNA]</scope>
    <source>
        <strain evidence="6">T1-815</strain>
    </source>
</reference>
<dbReference type="GO" id="GO:0004803">
    <property type="term" value="F:transposase activity"/>
    <property type="evidence" value="ECO:0007669"/>
    <property type="project" value="InterPro"/>
</dbReference>